<accession>A0AAV3NLJ7</accession>
<dbReference type="EMBL" id="BAABME010000158">
    <property type="protein sequence ID" value="GAA0140229.1"/>
    <property type="molecule type" value="Genomic_DNA"/>
</dbReference>
<proteinExistence type="predicted"/>
<evidence type="ECO:0000256" key="1">
    <source>
        <dbReference type="SAM" id="SignalP"/>
    </source>
</evidence>
<dbReference type="PANTHER" id="PTHR37217:SF1">
    <property type="entry name" value="EXPRESSED PROTEIN"/>
    <property type="match status" value="1"/>
</dbReference>
<feature type="chain" id="PRO_5043495193" evidence="1">
    <location>
        <begin position="18"/>
        <end position="300"/>
    </location>
</feature>
<dbReference type="PANTHER" id="PTHR37217">
    <property type="entry name" value="EXPRESSED PROTEIN"/>
    <property type="match status" value="1"/>
</dbReference>
<reference evidence="2 3" key="1">
    <citation type="submission" date="2024-01" db="EMBL/GenBank/DDBJ databases">
        <title>The complete chloroplast genome sequence of Lithospermum erythrorhizon: insights into the phylogenetic relationship among Boraginaceae species and the maternal lineages of purple gromwells.</title>
        <authorList>
            <person name="Okada T."/>
            <person name="Watanabe K."/>
        </authorList>
    </citation>
    <scope>NUCLEOTIDE SEQUENCE [LARGE SCALE GENOMIC DNA]</scope>
</reference>
<dbReference type="AlphaFoldDB" id="A0AAV3NLJ7"/>
<dbReference type="Proteomes" id="UP001454036">
    <property type="component" value="Unassembled WGS sequence"/>
</dbReference>
<name>A0AAV3NLJ7_LITER</name>
<evidence type="ECO:0000313" key="3">
    <source>
        <dbReference type="Proteomes" id="UP001454036"/>
    </source>
</evidence>
<sequence>MWLGFSRRFISLPVALISTCPMNSILLAGSVHLQLNQRLCQSKRYCSARPISSYLSHRYTGSFLTLPLPFRQCFESIKQSCNAQLSASSSNPSNEGTIPVLNFEDFVEKDWSFLEIDTTNSKEEHICKTNQIISAAEIGESSRILISAGSEEFVDRVVESSSYDELFIVHDSLFTLACIKEKYDKVKCWQGELIYVPEKWAPFDTVFLYFLPALPFELSEVFGTLAKYCLPGARVVISHLQGRKVLEQQQKDYRDVVVSNLPDKTTLTNVAADHSFKMVEFVDEPDFFLAVLKSEANNAE</sequence>
<protein>
    <submittedName>
        <fullName evidence="2">Uncharacterized protein</fullName>
    </submittedName>
</protein>
<comment type="caution">
    <text evidence="2">The sequence shown here is derived from an EMBL/GenBank/DDBJ whole genome shotgun (WGS) entry which is preliminary data.</text>
</comment>
<organism evidence="2 3">
    <name type="scientific">Lithospermum erythrorhizon</name>
    <name type="common">Purple gromwell</name>
    <name type="synonym">Lithospermum officinale var. erythrorhizon</name>
    <dbReference type="NCBI Taxonomy" id="34254"/>
    <lineage>
        <taxon>Eukaryota</taxon>
        <taxon>Viridiplantae</taxon>
        <taxon>Streptophyta</taxon>
        <taxon>Embryophyta</taxon>
        <taxon>Tracheophyta</taxon>
        <taxon>Spermatophyta</taxon>
        <taxon>Magnoliopsida</taxon>
        <taxon>eudicotyledons</taxon>
        <taxon>Gunneridae</taxon>
        <taxon>Pentapetalae</taxon>
        <taxon>asterids</taxon>
        <taxon>lamiids</taxon>
        <taxon>Boraginales</taxon>
        <taxon>Boraginaceae</taxon>
        <taxon>Boraginoideae</taxon>
        <taxon>Lithospermeae</taxon>
        <taxon>Lithospermum</taxon>
    </lineage>
</organism>
<keyword evidence="1" id="KW-0732">Signal</keyword>
<keyword evidence="3" id="KW-1185">Reference proteome</keyword>
<gene>
    <name evidence="2" type="ORF">LIER_01616</name>
</gene>
<dbReference type="GO" id="GO:0009507">
    <property type="term" value="C:chloroplast"/>
    <property type="evidence" value="ECO:0007669"/>
    <property type="project" value="TreeGrafter"/>
</dbReference>
<feature type="signal peptide" evidence="1">
    <location>
        <begin position="1"/>
        <end position="17"/>
    </location>
</feature>
<evidence type="ECO:0000313" key="2">
    <source>
        <dbReference type="EMBL" id="GAA0140229.1"/>
    </source>
</evidence>